<gene>
    <name evidence="1" type="ORF">BDW59DRAFT_123598</name>
</gene>
<reference evidence="1 2" key="1">
    <citation type="submission" date="2024-07" db="EMBL/GenBank/DDBJ databases">
        <title>Section-level genome sequencing and comparative genomics of Aspergillus sections Usti and Cavernicolus.</title>
        <authorList>
            <consortium name="Lawrence Berkeley National Laboratory"/>
            <person name="Nybo J.L."/>
            <person name="Vesth T.C."/>
            <person name="Theobald S."/>
            <person name="Frisvad J.C."/>
            <person name="Larsen T.O."/>
            <person name="Kjaerboelling I."/>
            <person name="Rothschild-Mancinelli K."/>
            <person name="Lyhne E.K."/>
            <person name="Kogle M.E."/>
            <person name="Barry K."/>
            <person name="Clum A."/>
            <person name="Na H."/>
            <person name="Ledsgaard L."/>
            <person name="Lin J."/>
            <person name="Lipzen A."/>
            <person name="Kuo A."/>
            <person name="Riley R."/>
            <person name="Mondo S."/>
            <person name="LaButti K."/>
            <person name="Haridas S."/>
            <person name="Pangalinan J."/>
            <person name="Salamov A.A."/>
            <person name="Simmons B.A."/>
            <person name="Magnuson J.K."/>
            <person name="Chen J."/>
            <person name="Drula E."/>
            <person name="Henrissat B."/>
            <person name="Wiebenga A."/>
            <person name="Lubbers R.J."/>
            <person name="Gomes A.C."/>
            <person name="Makela M.R."/>
            <person name="Stajich J."/>
            <person name="Grigoriev I.V."/>
            <person name="Mortensen U.H."/>
            <person name="De vries R.P."/>
            <person name="Baker S.E."/>
            <person name="Andersen M.R."/>
        </authorList>
    </citation>
    <scope>NUCLEOTIDE SEQUENCE [LARGE SCALE GENOMIC DNA]</scope>
    <source>
        <strain evidence="1 2">CBS 600.67</strain>
    </source>
</reference>
<comment type="caution">
    <text evidence="1">The sequence shown here is derived from an EMBL/GenBank/DDBJ whole genome shotgun (WGS) entry which is preliminary data.</text>
</comment>
<dbReference type="PANTHER" id="PTHR11799">
    <property type="entry name" value="PARAOXONASE"/>
    <property type="match status" value="1"/>
</dbReference>
<accession>A0ABR4HUK8</accession>
<evidence type="ECO:0008006" key="3">
    <source>
        <dbReference type="Google" id="ProtNLM"/>
    </source>
</evidence>
<dbReference type="InterPro" id="IPR051288">
    <property type="entry name" value="Serum_paraoxonase/arylesterase"/>
</dbReference>
<protein>
    <recommendedName>
        <fullName evidence="3">Calcium-dependent phosphotriesterase</fullName>
    </recommendedName>
</protein>
<dbReference type="SUPFAM" id="SSF63829">
    <property type="entry name" value="Calcium-dependent phosphotriesterase"/>
    <property type="match status" value="1"/>
</dbReference>
<dbReference type="Gene3D" id="2.120.10.30">
    <property type="entry name" value="TolB, C-terminal domain"/>
    <property type="match status" value="1"/>
</dbReference>
<keyword evidence="2" id="KW-1185">Reference proteome</keyword>
<name>A0ABR4HUK8_9EURO</name>
<dbReference type="Proteomes" id="UP001610335">
    <property type="component" value="Unassembled WGS sequence"/>
</dbReference>
<dbReference type="InterPro" id="IPR011042">
    <property type="entry name" value="6-blade_b-propeller_TolB-like"/>
</dbReference>
<organism evidence="1 2">
    <name type="scientific">Aspergillus cavernicola</name>
    <dbReference type="NCBI Taxonomy" id="176166"/>
    <lineage>
        <taxon>Eukaryota</taxon>
        <taxon>Fungi</taxon>
        <taxon>Dikarya</taxon>
        <taxon>Ascomycota</taxon>
        <taxon>Pezizomycotina</taxon>
        <taxon>Eurotiomycetes</taxon>
        <taxon>Eurotiomycetidae</taxon>
        <taxon>Eurotiales</taxon>
        <taxon>Aspergillaceae</taxon>
        <taxon>Aspergillus</taxon>
        <taxon>Aspergillus subgen. Nidulantes</taxon>
    </lineage>
</organism>
<evidence type="ECO:0000313" key="2">
    <source>
        <dbReference type="Proteomes" id="UP001610335"/>
    </source>
</evidence>
<sequence length="392" mass="43411">MAFKSVSRLAIAVLFIAWSLPYIQGRLHALSILVKNVPEKLPEVNAFSTSSLKLVNKVRNCEDGIIVEEDAMAILSCDPTRDLWNTVMGTFHPKHAQSPNGKLWIYRYDLPDDSEQALTEIEFVGYEGQSFHPLGVDYHRDTSTLFVCNHHTEGSRVDIFHLHLSSTNAVATHTRTILHPLIRTPNSIVALDEYQFYVTNDHYARQRDSRALALLETYAGIPGGTVAYVDLAAETADVRTVARAPFANGAALLNHTTLAVAATSAAEIRLYTIRDDHSLQQTSTIKVPYMPDNLSADKDGSLLIGGHPHPPSLEKLVRHRISCIDDDGIVPKECWKSTSPTWVSRWTPSKGVEDLYVTSKEFGSGCAAAKDSTRNVGIMTGLYENGVLVWRE</sequence>
<proteinExistence type="predicted"/>
<evidence type="ECO:0000313" key="1">
    <source>
        <dbReference type="EMBL" id="KAL2819086.1"/>
    </source>
</evidence>
<dbReference type="EMBL" id="JBFXLS010000079">
    <property type="protein sequence ID" value="KAL2819086.1"/>
    <property type="molecule type" value="Genomic_DNA"/>
</dbReference>
<dbReference type="PANTHER" id="PTHR11799:SF30">
    <property type="entry name" value="SERUM PARAOXONASE_ARYLESTERASE 2"/>
    <property type="match status" value="1"/>
</dbReference>